<name>A0A3F3GVJ9_9LACO</name>
<sequence length="57" mass="6804">MNERFSSLFNLCLVFVAISSMIEPKKMMKINFVRKSDIKPIRKMEKVLLKKAKIWPF</sequence>
<protein>
    <submittedName>
        <fullName evidence="2">Uncharacterized protein</fullName>
    </submittedName>
</protein>
<keyword evidence="3" id="KW-1185">Reference proteome</keyword>
<evidence type="ECO:0000256" key="1">
    <source>
        <dbReference type="SAM" id="Phobius"/>
    </source>
</evidence>
<evidence type="ECO:0000313" key="3">
    <source>
        <dbReference type="Proteomes" id="UP000061227"/>
    </source>
</evidence>
<evidence type="ECO:0000313" key="2">
    <source>
        <dbReference type="EMBL" id="GAP02886.1"/>
    </source>
</evidence>
<reference evidence="2 3" key="1">
    <citation type="journal article" date="2015" name="BMC Genomics">
        <title>Comparative genomics of Fructobacillus spp. and Leuconostoc spp. reveals niche-specific evolution of Fructobacillus spp.</title>
        <authorList>
            <person name="Endo A."/>
            <person name="Tanizawa Y."/>
            <person name="Tanaka N."/>
            <person name="Maeno S."/>
            <person name="Kumar H."/>
            <person name="Shiwa Y."/>
            <person name="Okada S."/>
            <person name="Yoshikawa H."/>
            <person name="Dicks L."/>
            <person name="Nakagawa J."/>
            <person name="Arita M."/>
        </authorList>
    </citation>
    <scope>NUCLEOTIDE SEQUENCE [LARGE SCALE GENOMIC DNA]</scope>
    <source>
        <strain evidence="2 3">DSM 15468</strain>
    </source>
</reference>
<proteinExistence type="predicted"/>
<gene>
    <name evidence="2" type="ORF">FPFC_030660</name>
</gene>
<dbReference type="EMBL" id="DF968065">
    <property type="protein sequence ID" value="GAP02886.1"/>
    <property type="molecule type" value="Genomic_DNA"/>
</dbReference>
<keyword evidence="1" id="KW-0812">Transmembrane</keyword>
<accession>A0A3F3GVJ9</accession>
<feature type="transmembrane region" description="Helical" evidence="1">
    <location>
        <begin position="6"/>
        <end position="22"/>
    </location>
</feature>
<keyword evidence="1" id="KW-1133">Transmembrane helix</keyword>
<dbReference type="Proteomes" id="UP000061227">
    <property type="component" value="Unassembled WGS sequence"/>
</dbReference>
<keyword evidence="1" id="KW-0472">Membrane</keyword>
<organism evidence="2 3">
    <name type="scientific">Fructobacillus pseudoficulneus</name>
    <dbReference type="NCBI Taxonomy" id="220714"/>
    <lineage>
        <taxon>Bacteria</taxon>
        <taxon>Bacillati</taxon>
        <taxon>Bacillota</taxon>
        <taxon>Bacilli</taxon>
        <taxon>Lactobacillales</taxon>
        <taxon>Lactobacillaceae</taxon>
        <taxon>Fructobacillus</taxon>
    </lineage>
</organism>
<dbReference type="AlphaFoldDB" id="A0A3F3GVJ9"/>